<gene>
    <name evidence="2" type="ORF">BIV18_09745</name>
</gene>
<reference evidence="2 3" key="1">
    <citation type="journal article" date="2016" name="Appl. Environ. Microbiol.">
        <title>Function and Phylogeny of Bacterial Butyryl Coenzyme A:Acetate Transferases and Their Diversity in the Proximal Colon of Swine.</title>
        <authorList>
            <person name="Trachsel J."/>
            <person name="Bayles D.O."/>
            <person name="Looft T."/>
            <person name="Levine U.Y."/>
            <person name="Allen H.K."/>
        </authorList>
    </citation>
    <scope>NUCLEOTIDE SEQUENCE [LARGE SCALE GENOMIC DNA]</scope>
    <source>
        <strain evidence="2 3">35-6-1</strain>
    </source>
</reference>
<dbReference type="InterPro" id="IPR012854">
    <property type="entry name" value="Cu_amine_oxidase-like_N"/>
</dbReference>
<feature type="domain" description="Copper amine oxidase-like N-terminal" evidence="1">
    <location>
        <begin position="40"/>
        <end position="146"/>
    </location>
</feature>
<dbReference type="EMBL" id="MJIH01000008">
    <property type="protein sequence ID" value="OLR61626.1"/>
    <property type="molecule type" value="Genomic_DNA"/>
</dbReference>
<sequence>MKKSKRIISFFLSLLILLSTINVFAVRHPVKDIPLNGIIVNDHIVYSDVYPYIKNSRTYVPIRFIAEELGYDVKWDGANKKVIMKNGNTNVELTIGSNKMKVNGKVLTLDAPAEIKDERTFVPLRAIAESFGEKVDYSKDYKAVYIGDNPVYNKNYKVVYYYEGANPVITDYTVNIVTYRVIGQNGQIIQNCNSIASLLTVIFNDFDNYKTSGRSQLGNITTYKTLNTSSSNKATVNTNNPIRIDKIEDFGSNNNSSNSSYVNKSQSSYNQNQRYKVIDDDEEIVEIYLIGIDSNTKLPTVIIYTDGSKKYVSTHEEVEAEMARIKALKEARKNRYIKKADEPSASSYNLSNDRKSYVDYLRSKNTDASDVL</sequence>
<dbReference type="Pfam" id="PF07833">
    <property type="entry name" value="Cu_amine_oxidN1"/>
    <property type="match status" value="1"/>
</dbReference>
<comment type="caution">
    <text evidence="2">The sequence shown here is derived from an EMBL/GenBank/DDBJ whole genome shotgun (WGS) entry which is preliminary data.</text>
</comment>
<dbReference type="Gene3D" id="3.30.457.10">
    <property type="entry name" value="Copper amine oxidase-like, N-terminal domain"/>
    <property type="match status" value="1"/>
</dbReference>
<organism evidence="2 3">
    <name type="scientific">Peptoniphilus porci</name>
    <dbReference type="NCBI Taxonomy" id="2652280"/>
    <lineage>
        <taxon>Bacteria</taxon>
        <taxon>Bacillati</taxon>
        <taxon>Bacillota</taxon>
        <taxon>Tissierellia</taxon>
        <taxon>Tissierellales</taxon>
        <taxon>Peptoniphilaceae</taxon>
        <taxon>Peptoniphilus</taxon>
    </lineage>
</organism>
<evidence type="ECO:0000313" key="2">
    <source>
        <dbReference type="EMBL" id="OLR61626.1"/>
    </source>
</evidence>
<protein>
    <recommendedName>
        <fullName evidence="1">Copper amine oxidase-like N-terminal domain-containing protein</fullName>
    </recommendedName>
</protein>
<evidence type="ECO:0000313" key="3">
    <source>
        <dbReference type="Proteomes" id="UP000187166"/>
    </source>
</evidence>
<dbReference type="InterPro" id="IPR036582">
    <property type="entry name" value="Mao_N_sf"/>
</dbReference>
<proteinExistence type="predicted"/>
<evidence type="ECO:0000259" key="1">
    <source>
        <dbReference type="Pfam" id="PF07833"/>
    </source>
</evidence>
<dbReference type="SUPFAM" id="SSF55383">
    <property type="entry name" value="Copper amine oxidase, domain N"/>
    <property type="match status" value="1"/>
</dbReference>
<accession>A0A1U7LXC7</accession>
<keyword evidence="3" id="KW-1185">Reference proteome</keyword>
<dbReference type="Proteomes" id="UP000187166">
    <property type="component" value="Unassembled WGS sequence"/>
</dbReference>
<dbReference type="STRING" id="1465756.BIV18_09745"/>
<name>A0A1U7LXC7_9FIRM</name>
<dbReference type="AlphaFoldDB" id="A0A1U7LXC7"/>